<keyword evidence="4 8" id="KW-1003">Cell membrane</keyword>
<evidence type="ECO:0000256" key="7">
    <source>
        <dbReference type="ARBA" id="ARBA00023136"/>
    </source>
</evidence>
<evidence type="ECO:0000313" key="9">
    <source>
        <dbReference type="EMBL" id="SET76000.1"/>
    </source>
</evidence>
<accession>A0A1I0GXT0</accession>
<keyword evidence="6 8" id="KW-1133">Transmembrane helix</keyword>
<comment type="subcellular location">
    <subcellularLocation>
        <location evidence="1 8">Cell membrane</location>
        <topology evidence="1 8">Multi-pass membrane protein</topology>
    </subcellularLocation>
</comment>
<evidence type="ECO:0000256" key="3">
    <source>
        <dbReference type="ARBA" id="ARBA00022448"/>
    </source>
</evidence>
<dbReference type="PANTHER" id="PTHR30269:SF37">
    <property type="entry name" value="MEMBRANE TRANSPORTER PROTEIN"/>
    <property type="match status" value="1"/>
</dbReference>
<dbReference type="AlphaFoldDB" id="A0A1I0GXT0"/>
<reference evidence="9 10" key="1">
    <citation type="submission" date="2016-10" db="EMBL/GenBank/DDBJ databases">
        <authorList>
            <person name="de Groot N.N."/>
        </authorList>
    </citation>
    <scope>NUCLEOTIDE SEQUENCE [LARGE SCALE GENOMIC DNA]</scope>
    <source>
        <strain evidence="9 10">DSM 18979</strain>
    </source>
</reference>
<dbReference type="PANTHER" id="PTHR30269">
    <property type="entry name" value="TRANSMEMBRANE PROTEIN YFCA"/>
    <property type="match status" value="1"/>
</dbReference>
<name>A0A1I0GXT0_9FIRM</name>
<evidence type="ECO:0000256" key="2">
    <source>
        <dbReference type="ARBA" id="ARBA00009142"/>
    </source>
</evidence>
<keyword evidence="10" id="KW-1185">Reference proteome</keyword>
<protein>
    <recommendedName>
        <fullName evidence="8">Probable membrane transporter protein</fullName>
    </recommendedName>
</protein>
<evidence type="ECO:0000256" key="5">
    <source>
        <dbReference type="ARBA" id="ARBA00022692"/>
    </source>
</evidence>
<dbReference type="InterPro" id="IPR052017">
    <property type="entry name" value="TSUP"/>
</dbReference>
<feature type="transmembrane region" description="Helical" evidence="8">
    <location>
        <begin position="45"/>
        <end position="65"/>
    </location>
</feature>
<proteinExistence type="inferred from homology"/>
<feature type="transmembrane region" description="Helical" evidence="8">
    <location>
        <begin position="6"/>
        <end position="33"/>
    </location>
</feature>
<feature type="transmembrane region" description="Helical" evidence="8">
    <location>
        <begin position="99"/>
        <end position="118"/>
    </location>
</feature>
<keyword evidence="3" id="KW-0813">Transport</keyword>
<comment type="similarity">
    <text evidence="2 8">Belongs to the 4-toluene sulfonate uptake permease (TSUP) (TC 2.A.102) family.</text>
</comment>
<dbReference type="RefSeq" id="WP_090446722.1">
    <property type="nucleotide sequence ID" value="NZ_FOHU01000028.1"/>
</dbReference>
<dbReference type="Pfam" id="PF01925">
    <property type="entry name" value="TauE"/>
    <property type="match status" value="1"/>
</dbReference>
<keyword evidence="5 8" id="KW-0812">Transmembrane</keyword>
<dbReference type="Proteomes" id="UP000199568">
    <property type="component" value="Unassembled WGS sequence"/>
</dbReference>
<feature type="transmembrane region" description="Helical" evidence="8">
    <location>
        <begin position="71"/>
        <end position="92"/>
    </location>
</feature>
<feature type="transmembrane region" description="Helical" evidence="8">
    <location>
        <begin position="197"/>
        <end position="215"/>
    </location>
</feature>
<dbReference type="EMBL" id="FOHU01000028">
    <property type="protein sequence ID" value="SET76000.1"/>
    <property type="molecule type" value="Genomic_DNA"/>
</dbReference>
<keyword evidence="7 8" id="KW-0472">Membrane</keyword>
<feature type="transmembrane region" description="Helical" evidence="8">
    <location>
        <begin position="130"/>
        <end position="157"/>
    </location>
</feature>
<evidence type="ECO:0000313" key="10">
    <source>
        <dbReference type="Proteomes" id="UP000199568"/>
    </source>
</evidence>
<gene>
    <name evidence="9" type="ORF">SAMN05660297_03412</name>
</gene>
<feature type="transmembrane region" description="Helical" evidence="8">
    <location>
        <begin position="169"/>
        <end position="185"/>
    </location>
</feature>
<dbReference type="STRING" id="426128.SAMN05660297_03412"/>
<dbReference type="OrthoDB" id="7843147at2"/>
<feature type="transmembrane region" description="Helical" evidence="8">
    <location>
        <begin position="227"/>
        <end position="244"/>
    </location>
</feature>
<organism evidence="9 10">
    <name type="scientific">Natronincola peptidivorans</name>
    <dbReference type="NCBI Taxonomy" id="426128"/>
    <lineage>
        <taxon>Bacteria</taxon>
        <taxon>Bacillati</taxon>
        <taxon>Bacillota</taxon>
        <taxon>Clostridia</taxon>
        <taxon>Peptostreptococcales</taxon>
        <taxon>Natronincolaceae</taxon>
        <taxon>Natronincola</taxon>
    </lineage>
</organism>
<sequence length="245" mass="26927">MEELLTQLIIGTVVILLASTIQGITSFGFSLIALPLLGMILPLKVVVPVLIIFSLVLNSIILYHIKEYVDFKRISILVAAGIVATPFGTYLLKVLDESFLNLLVGIIITFAAIINFYGVKIKVNNEKLSYIPVGLISGLLNGSVSLGGPPIVLFLTYQAVEKQIFRANLTLYFWILNIITIPTYYYNGLITHEVIQYTAYLFPILIAGTLLGIKLGNRVDENLFKKFTLSLIMVMGALSIISGIA</sequence>
<evidence type="ECO:0000256" key="6">
    <source>
        <dbReference type="ARBA" id="ARBA00022989"/>
    </source>
</evidence>
<dbReference type="GO" id="GO:0005886">
    <property type="term" value="C:plasma membrane"/>
    <property type="evidence" value="ECO:0007669"/>
    <property type="project" value="UniProtKB-SubCell"/>
</dbReference>
<dbReference type="InterPro" id="IPR002781">
    <property type="entry name" value="TM_pro_TauE-like"/>
</dbReference>
<evidence type="ECO:0000256" key="4">
    <source>
        <dbReference type="ARBA" id="ARBA00022475"/>
    </source>
</evidence>
<evidence type="ECO:0000256" key="8">
    <source>
        <dbReference type="RuleBase" id="RU363041"/>
    </source>
</evidence>
<evidence type="ECO:0000256" key="1">
    <source>
        <dbReference type="ARBA" id="ARBA00004651"/>
    </source>
</evidence>